<dbReference type="Pfam" id="PF13442">
    <property type="entry name" value="Cytochrome_CBB3"/>
    <property type="match status" value="1"/>
</dbReference>
<keyword evidence="1" id="KW-0813">Transport</keyword>
<dbReference type="Proteomes" id="UP000243688">
    <property type="component" value="Unassembled WGS sequence"/>
</dbReference>
<dbReference type="InterPro" id="IPR009056">
    <property type="entry name" value="Cyt_c-like_dom"/>
</dbReference>
<dbReference type="InterPro" id="IPR036909">
    <property type="entry name" value="Cyt_c-like_dom_sf"/>
</dbReference>
<dbReference type="SUPFAM" id="SSF46626">
    <property type="entry name" value="Cytochrome c"/>
    <property type="match status" value="1"/>
</dbReference>
<dbReference type="PANTHER" id="PTHR37823:SF4">
    <property type="entry name" value="MENAQUINOL-CYTOCHROME C REDUCTASE CYTOCHROME B_C SUBUNIT"/>
    <property type="match status" value="1"/>
</dbReference>
<dbReference type="GO" id="GO:0005506">
    <property type="term" value="F:iron ion binding"/>
    <property type="evidence" value="ECO:0007669"/>
    <property type="project" value="InterPro"/>
</dbReference>
<evidence type="ECO:0000313" key="11">
    <source>
        <dbReference type="Proteomes" id="UP000243688"/>
    </source>
</evidence>
<dbReference type="EMBL" id="MOXJ01000031">
    <property type="protein sequence ID" value="PDO09696.1"/>
    <property type="molecule type" value="Genomic_DNA"/>
</dbReference>
<feature type="signal peptide" evidence="8">
    <location>
        <begin position="1"/>
        <end position="30"/>
    </location>
</feature>
<protein>
    <recommendedName>
        <fullName evidence="9">Cytochrome c domain-containing protein</fullName>
    </recommendedName>
</protein>
<evidence type="ECO:0000256" key="8">
    <source>
        <dbReference type="SAM" id="SignalP"/>
    </source>
</evidence>
<feature type="binding site" description="covalent" evidence="6">
    <location>
        <position position="64"/>
    </location>
    <ligand>
        <name>heme c</name>
        <dbReference type="ChEBI" id="CHEBI:61717"/>
    </ligand>
</feature>
<evidence type="ECO:0000256" key="7">
    <source>
        <dbReference type="PIRSR" id="PIRSR000025-2"/>
    </source>
</evidence>
<keyword evidence="2 6" id="KW-0349">Heme</keyword>
<evidence type="ECO:0000256" key="1">
    <source>
        <dbReference type="ARBA" id="ARBA00022448"/>
    </source>
</evidence>
<dbReference type="GO" id="GO:0020037">
    <property type="term" value="F:heme binding"/>
    <property type="evidence" value="ECO:0007669"/>
    <property type="project" value="InterPro"/>
</dbReference>
<dbReference type="GO" id="GO:0009055">
    <property type="term" value="F:electron transfer activity"/>
    <property type="evidence" value="ECO:0007669"/>
    <property type="project" value="InterPro"/>
</dbReference>
<keyword evidence="8" id="KW-0732">Signal</keyword>
<feature type="chain" id="PRO_5013196042" description="Cytochrome c domain-containing protein" evidence="8">
    <location>
        <begin position="31"/>
        <end position="123"/>
    </location>
</feature>
<accession>A0A2A6DYQ0</accession>
<organism evidence="10 11">
    <name type="scientific">Candidatus Reconcilbacillus cellulovorans</name>
    <dbReference type="NCBI Taxonomy" id="1906605"/>
    <lineage>
        <taxon>Bacteria</taxon>
        <taxon>Bacillati</taxon>
        <taxon>Bacillota</taxon>
        <taxon>Bacilli</taxon>
        <taxon>Bacillales</taxon>
        <taxon>Paenibacillaceae</taxon>
        <taxon>Candidatus Reconcilbacillus</taxon>
    </lineage>
</organism>
<dbReference type="InterPro" id="IPR051811">
    <property type="entry name" value="Cytochrome_c550/c551-like"/>
</dbReference>
<feature type="binding site" description="axial binding residue" evidence="7">
    <location>
        <position position="65"/>
    </location>
    <ligand>
        <name>heme c</name>
        <dbReference type="ChEBI" id="CHEBI:61717"/>
    </ligand>
    <ligandPart>
        <name>Fe</name>
        <dbReference type="ChEBI" id="CHEBI:18248"/>
    </ligandPart>
</feature>
<keyword evidence="3 7" id="KW-0479">Metal-binding</keyword>
<name>A0A2A6DYQ0_9BACL</name>
<feature type="domain" description="Cytochrome c" evidence="9">
    <location>
        <begin position="47"/>
        <end position="123"/>
    </location>
</feature>
<evidence type="ECO:0000256" key="3">
    <source>
        <dbReference type="ARBA" id="ARBA00022723"/>
    </source>
</evidence>
<dbReference type="PANTHER" id="PTHR37823">
    <property type="entry name" value="CYTOCHROME C-553-LIKE"/>
    <property type="match status" value="1"/>
</dbReference>
<feature type="binding site" description="covalent" evidence="6">
    <location>
        <position position="61"/>
    </location>
    <ligand>
        <name>heme c</name>
        <dbReference type="ChEBI" id="CHEBI:61717"/>
    </ligand>
</feature>
<evidence type="ECO:0000256" key="5">
    <source>
        <dbReference type="ARBA" id="ARBA00023004"/>
    </source>
</evidence>
<comment type="PTM">
    <text evidence="6">Binds 1 heme c group covalently per subunit.</text>
</comment>
<keyword evidence="4" id="KW-0249">Electron transport</keyword>
<reference evidence="10 11" key="1">
    <citation type="submission" date="2016-12" db="EMBL/GenBank/DDBJ databases">
        <title>Candidatus Reconcilibacillus cellulovorans genome.</title>
        <authorList>
            <person name="Kolinko S."/>
            <person name="Wu Y.-W."/>
            <person name="Tachea F."/>
            <person name="Denzel E."/>
            <person name="Hiras J."/>
            <person name="Baecker N."/>
            <person name="Chan L.J."/>
            <person name="Eichorst S.A."/>
            <person name="Frey D."/>
            <person name="Adams P.D."/>
            <person name="Pray T."/>
            <person name="Tanjore D."/>
            <person name="Petzold C.J."/>
            <person name="Gladden J.M."/>
            <person name="Simmons B.A."/>
            <person name="Singer S.W."/>
        </authorList>
    </citation>
    <scope>NUCLEOTIDE SEQUENCE [LARGE SCALE GENOMIC DNA]</scope>
    <source>
        <strain evidence="10">JTherm</strain>
    </source>
</reference>
<dbReference type="PRINTS" id="PR00605">
    <property type="entry name" value="CYTCHROMECIC"/>
</dbReference>
<dbReference type="PROSITE" id="PS51257">
    <property type="entry name" value="PROKAR_LIPOPROTEIN"/>
    <property type="match status" value="1"/>
</dbReference>
<dbReference type="GO" id="GO:0016020">
    <property type="term" value="C:membrane"/>
    <property type="evidence" value="ECO:0007669"/>
    <property type="project" value="InterPro"/>
</dbReference>
<dbReference type="InterPro" id="IPR008168">
    <property type="entry name" value="Cyt_C_IC"/>
</dbReference>
<evidence type="ECO:0000259" key="9">
    <source>
        <dbReference type="PROSITE" id="PS51007"/>
    </source>
</evidence>
<evidence type="ECO:0000256" key="4">
    <source>
        <dbReference type="ARBA" id="ARBA00022982"/>
    </source>
</evidence>
<sequence>MHNLPRKWLGRAVAVTAVALSAAVLFTACGQTGQKGNTGSPAAQPGGAAPAGVETIYKNNCMSCHGQNLEGRVGPDLRKIGDKYDRAQIAAVIRDGRGGMPSFKGRLSDAQIDELAGWLADKK</sequence>
<proteinExistence type="predicted"/>
<keyword evidence="5 7" id="KW-0408">Iron</keyword>
<feature type="binding site" description="axial binding residue" evidence="7">
    <location>
        <position position="100"/>
    </location>
    <ligand>
        <name>heme c</name>
        <dbReference type="ChEBI" id="CHEBI:61717"/>
    </ligand>
    <ligandPart>
        <name>Fe</name>
        <dbReference type="ChEBI" id="CHEBI:18248"/>
    </ligandPart>
</feature>
<dbReference type="AlphaFoldDB" id="A0A2A6DYQ0"/>
<dbReference type="Gene3D" id="1.10.760.10">
    <property type="entry name" value="Cytochrome c-like domain"/>
    <property type="match status" value="1"/>
</dbReference>
<dbReference type="InterPro" id="IPR012218">
    <property type="entry name" value="Cyt_c_BACSU-c550-type"/>
</dbReference>
<gene>
    <name evidence="10" type="ORF">BLM47_11280</name>
</gene>
<evidence type="ECO:0000256" key="6">
    <source>
        <dbReference type="PIRSR" id="PIRSR000025-1"/>
    </source>
</evidence>
<evidence type="ECO:0000313" key="10">
    <source>
        <dbReference type="EMBL" id="PDO09696.1"/>
    </source>
</evidence>
<evidence type="ECO:0000256" key="2">
    <source>
        <dbReference type="ARBA" id="ARBA00022617"/>
    </source>
</evidence>
<dbReference type="PIRSF" id="PIRSF000025">
    <property type="entry name" value="Cytc_Bsub_c550"/>
    <property type="match status" value="1"/>
</dbReference>
<dbReference type="PROSITE" id="PS51007">
    <property type="entry name" value="CYTC"/>
    <property type="match status" value="1"/>
</dbReference>
<comment type="caution">
    <text evidence="10">The sequence shown here is derived from an EMBL/GenBank/DDBJ whole genome shotgun (WGS) entry which is preliminary data.</text>
</comment>